<dbReference type="PROSITE" id="PS50893">
    <property type="entry name" value="ABC_TRANSPORTER_2"/>
    <property type="match status" value="1"/>
</dbReference>
<reference evidence="5 6" key="1">
    <citation type="submission" date="2022-08" db="EMBL/GenBank/DDBJ databases">
        <title>Aerococcaceae sp. nov isolated from spoiled eye mask.</title>
        <authorList>
            <person name="Zhou G."/>
            <person name="Xie X.-B."/>
            <person name="Shi Q.-S."/>
            <person name="Wang Y.-S."/>
            <person name="Wen X."/>
            <person name="Peng H."/>
            <person name="Yang X.-J."/>
            <person name="Tao H.-B."/>
            <person name="Huang X.-M."/>
        </authorList>
    </citation>
    <scope>NUCLEOTIDE SEQUENCE [LARGE SCALE GENOMIC DNA]</scope>
    <source>
        <strain evidence="6">DM20194951</strain>
    </source>
</reference>
<dbReference type="InterPro" id="IPR003439">
    <property type="entry name" value="ABC_transporter-like_ATP-bd"/>
</dbReference>
<dbReference type="EMBL" id="CP102453">
    <property type="protein sequence ID" value="UUX34726.1"/>
    <property type="molecule type" value="Genomic_DNA"/>
</dbReference>
<dbReference type="NCBIfam" id="NF047565">
    <property type="entry name" value="PSM_export_PmtA"/>
    <property type="match status" value="1"/>
</dbReference>
<proteinExistence type="predicted"/>
<feature type="domain" description="ABC transporter" evidence="4">
    <location>
        <begin position="6"/>
        <end position="231"/>
    </location>
</feature>
<evidence type="ECO:0000313" key="6">
    <source>
        <dbReference type="Proteomes" id="UP001315967"/>
    </source>
</evidence>
<gene>
    <name evidence="5" type="ORF">NRE15_03495</name>
</gene>
<keyword evidence="6" id="KW-1185">Reference proteome</keyword>
<dbReference type="PANTHER" id="PTHR42939">
    <property type="entry name" value="ABC TRANSPORTER ATP-BINDING PROTEIN ALBC-RELATED"/>
    <property type="match status" value="1"/>
</dbReference>
<evidence type="ECO:0000259" key="4">
    <source>
        <dbReference type="PROSITE" id="PS50893"/>
    </source>
</evidence>
<dbReference type="Gene3D" id="3.40.50.300">
    <property type="entry name" value="P-loop containing nucleotide triphosphate hydrolases"/>
    <property type="match status" value="1"/>
</dbReference>
<keyword evidence="1" id="KW-0813">Transport</keyword>
<name>A0ABY5P815_9LACT</name>
<protein>
    <submittedName>
        <fullName evidence="5">ABC transporter ATP-binding protein</fullName>
    </submittedName>
</protein>
<dbReference type="RefSeq" id="WP_313794227.1">
    <property type="nucleotide sequence ID" value="NZ_CP102453.1"/>
</dbReference>
<organism evidence="5 6">
    <name type="scientific">Fundicoccus culcitae</name>
    <dbReference type="NCBI Taxonomy" id="2969821"/>
    <lineage>
        <taxon>Bacteria</taxon>
        <taxon>Bacillati</taxon>
        <taxon>Bacillota</taxon>
        <taxon>Bacilli</taxon>
        <taxon>Lactobacillales</taxon>
        <taxon>Aerococcaceae</taxon>
        <taxon>Fundicoccus</taxon>
    </lineage>
</organism>
<dbReference type="InterPro" id="IPR027417">
    <property type="entry name" value="P-loop_NTPase"/>
</dbReference>
<dbReference type="InterPro" id="IPR051782">
    <property type="entry name" value="ABC_Transporter_VariousFunc"/>
</dbReference>
<dbReference type="CDD" id="cd03230">
    <property type="entry name" value="ABC_DR_subfamily_A"/>
    <property type="match status" value="1"/>
</dbReference>
<dbReference type="GO" id="GO:0005524">
    <property type="term" value="F:ATP binding"/>
    <property type="evidence" value="ECO:0007669"/>
    <property type="project" value="UniProtKB-KW"/>
</dbReference>
<keyword evidence="3 5" id="KW-0067">ATP-binding</keyword>
<dbReference type="Pfam" id="PF00005">
    <property type="entry name" value="ABC_tran"/>
    <property type="match status" value="1"/>
</dbReference>
<dbReference type="Proteomes" id="UP001315967">
    <property type="component" value="Chromosome"/>
</dbReference>
<dbReference type="PANTHER" id="PTHR42939:SF3">
    <property type="entry name" value="ABC TRANSPORTER ATP-BINDING COMPONENT"/>
    <property type="match status" value="1"/>
</dbReference>
<dbReference type="SMART" id="SM00382">
    <property type="entry name" value="AAA"/>
    <property type="match status" value="1"/>
</dbReference>
<dbReference type="SUPFAM" id="SSF52540">
    <property type="entry name" value="P-loop containing nucleoside triphosphate hydrolases"/>
    <property type="match status" value="1"/>
</dbReference>
<accession>A0ABY5P815</accession>
<evidence type="ECO:0000256" key="1">
    <source>
        <dbReference type="ARBA" id="ARBA00022448"/>
    </source>
</evidence>
<keyword evidence="2" id="KW-0547">Nucleotide-binding</keyword>
<dbReference type="InterPro" id="IPR003593">
    <property type="entry name" value="AAA+_ATPase"/>
</dbReference>
<evidence type="ECO:0000313" key="5">
    <source>
        <dbReference type="EMBL" id="UUX34726.1"/>
    </source>
</evidence>
<evidence type="ECO:0000256" key="3">
    <source>
        <dbReference type="ARBA" id="ARBA00022840"/>
    </source>
</evidence>
<sequence>MGEYAIELHNVSKSFDDFSIRQLNLSVPKGYITGFIGPNGAGKSTTINLIMNLLTLDEGTIEVFGKDINEDGKAIRERIGFVYAENVFYDHLSIQLTEKLISNFYKNWDTEVFNHYIERFHLPARKKVKDLSTGMKIKLFLSIALSHQADVIILDEPTSGLDPVVRSEILDILYEIIQDENKTIFFSSHITSDLEKIADYIVFIHDGEIIMNDSKDNIMEDYKIIKGSKDLLDRDTRSLLIGIEEKATGFVGMTRDSATFIELFGDRIIVEPATLDDVMLYSIRKGGKAIASFT</sequence>
<evidence type="ECO:0000256" key="2">
    <source>
        <dbReference type="ARBA" id="ARBA00022741"/>
    </source>
</evidence>